<feature type="region of interest" description="Disordered" evidence="8">
    <location>
        <begin position="887"/>
        <end position="906"/>
    </location>
</feature>
<feature type="compositionally biased region" description="Basic and acidic residues" evidence="8">
    <location>
        <begin position="1925"/>
        <end position="1949"/>
    </location>
</feature>
<proteinExistence type="predicted"/>
<keyword evidence="1" id="KW-0479">Metal-binding</keyword>
<keyword evidence="3 7" id="KW-0863">Zinc-finger</keyword>
<feature type="compositionally biased region" description="Basic residues" evidence="8">
    <location>
        <begin position="1729"/>
        <end position="1738"/>
    </location>
</feature>
<dbReference type="Pfam" id="PF13912">
    <property type="entry name" value="zf-C2H2_6"/>
    <property type="match status" value="4"/>
</dbReference>
<dbReference type="SMART" id="SM00355">
    <property type="entry name" value="ZnF_C2H2"/>
    <property type="match status" value="4"/>
</dbReference>
<dbReference type="EMBL" id="DF237262">
    <property type="protein sequence ID" value="GAQ86817.1"/>
    <property type="molecule type" value="Genomic_DNA"/>
</dbReference>
<feature type="compositionally biased region" description="Basic and acidic residues" evidence="8">
    <location>
        <begin position="1639"/>
        <end position="1650"/>
    </location>
</feature>
<feature type="compositionally biased region" description="Polar residues" evidence="8">
    <location>
        <begin position="68"/>
        <end position="85"/>
    </location>
</feature>
<feature type="compositionally biased region" description="Low complexity" evidence="8">
    <location>
        <begin position="302"/>
        <end position="312"/>
    </location>
</feature>
<feature type="region of interest" description="Disordered" evidence="8">
    <location>
        <begin position="1899"/>
        <end position="2007"/>
    </location>
</feature>
<feature type="region of interest" description="Disordered" evidence="8">
    <location>
        <begin position="1726"/>
        <end position="1883"/>
    </location>
</feature>
<evidence type="ECO:0000256" key="8">
    <source>
        <dbReference type="SAM" id="MobiDB-lite"/>
    </source>
</evidence>
<dbReference type="OrthoDB" id="9411774at2759"/>
<feature type="region of interest" description="Disordered" evidence="8">
    <location>
        <begin position="1"/>
        <end position="20"/>
    </location>
</feature>
<keyword evidence="5" id="KW-0805">Transcription regulation</keyword>
<evidence type="ECO:0000256" key="6">
    <source>
        <dbReference type="ARBA" id="ARBA00023163"/>
    </source>
</evidence>
<feature type="region of interest" description="Disordered" evidence="8">
    <location>
        <begin position="1077"/>
        <end position="1096"/>
    </location>
</feature>
<evidence type="ECO:0000256" key="1">
    <source>
        <dbReference type="ARBA" id="ARBA00022723"/>
    </source>
</evidence>
<dbReference type="GO" id="GO:0008270">
    <property type="term" value="F:zinc ion binding"/>
    <property type="evidence" value="ECO:0007669"/>
    <property type="project" value="UniProtKB-KW"/>
</dbReference>
<keyword evidence="2" id="KW-0677">Repeat</keyword>
<dbReference type="STRING" id="105231.A0A1Y1IDL7"/>
<keyword evidence="4" id="KW-0862">Zinc</keyword>
<feature type="region of interest" description="Disordered" evidence="8">
    <location>
        <begin position="416"/>
        <end position="621"/>
    </location>
</feature>
<keyword evidence="11" id="KW-1185">Reference proteome</keyword>
<feature type="compositionally biased region" description="Basic and acidic residues" evidence="8">
    <location>
        <begin position="1473"/>
        <end position="1492"/>
    </location>
</feature>
<feature type="compositionally biased region" description="Basic and acidic residues" evidence="8">
    <location>
        <begin position="1799"/>
        <end position="1808"/>
    </location>
</feature>
<keyword evidence="6" id="KW-0804">Transcription</keyword>
<feature type="compositionally biased region" description="Basic and acidic residues" evidence="8">
    <location>
        <begin position="596"/>
        <end position="611"/>
    </location>
</feature>
<feature type="compositionally biased region" description="Basic and acidic residues" evidence="8">
    <location>
        <begin position="326"/>
        <end position="349"/>
    </location>
</feature>
<feature type="compositionally biased region" description="Polar residues" evidence="8">
    <location>
        <begin position="1995"/>
        <end position="2007"/>
    </location>
</feature>
<feature type="compositionally biased region" description="Basic and acidic residues" evidence="8">
    <location>
        <begin position="1317"/>
        <end position="1327"/>
    </location>
</feature>
<feature type="compositionally biased region" description="Low complexity" evidence="8">
    <location>
        <begin position="1454"/>
        <end position="1472"/>
    </location>
</feature>
<feature type="compositionally biased region" description="Basic and acidic residues" evidence="8">
    <location>
        <begin position="240"/>
        <end position="262"/>
    </location>
</feature>
<dbReference type="InterPro" id="IPR013087">
    <property type="entry name" value="Znf_C2H2_type"/>
</dbReference>
<evidence type="ECO:0000313" key="10">
    <source>
        <dbReference type="EMBL" id="GAQ86817.1"/>
    </source>
</evidence>
<feature type="compositionally biased region" description="Basic and acidic residues" evidence="8">
    <location>
        <begin position="779"/>
        <end position="803"/>
    </location>
</feature>
<protein>
    <recommendedName>
        <fullName evidence="9">C2H2-type domain-containing protein</fullName>
    </recommendedName>
</protein>
<dbReference type="OMA" id="MSPIARH"/>
<feature type="region of interest" description="Disordered" evidence="8">
    <location>
        <begin position="1639"/>
        <end position="1696"/>
    </location>
</feature>
<feature type="compositionally biased region" description="Polar residues" evidence="8">
    <location>
        <begin position="1836"/>
        <end position="1853"/>
    </location>
</feature>
<dbReference type="InterPro" id="IPR044653">
    <property type="entry name" value="AZF1/2/3-like"/>
</dbReference>
<dbReference type="GO" id="GO:0003700">
    <property type="term" value="F:DNA-binding transcription factor activity"/>
    <property type="evidence" value="ECO:0007669"/>
    <property type="project" value="InterPro"/>
</dbReference>
<feature type="compositionally biased region" description="Acidic residues" evidence="8">
    <location>
        <begin position="1258"/>
        <end position="1267"/>
    </location>
</feature>
<dbReference type="SMART" id="SM00384">
    <property type="entry name" value="AT_hook"/>
    <property type="match status" value="5"/>
</dbReference>
<evidence type="ECO:0000256" key="3">
    <source>
        <dbReference type="ARBA" id="ARBA00022771"/>
    </source>
</evidence>
<feature type="compositionally biased region" description="Basic and acidic residues" evidence="8">
    <location>
        <begin position="2555"/>
        <end position="2564"/>
    </location>
</feature>
<feature type="compositionally biased region" description="Basic and acidic residues" evidence="8">
    <location>
        <begin position="718"/>
        <end position="769"/>
    </location>
</feature>
<feature type="compositionally biased region" description="Basic and acidic residues" evidence="8">
    <location>
        <begin position="997"/>
        <end position="1012"/>
    </location>
</feature>
<dbReference type="InterPro" id="IPR017956">
    <property type="entry name" value="AT_hook_DNA-bd_motif"/>
</dbReference>
<feature type="domain" description="C2H2-type" evidence="9">
    <location>
        <begin position="952"/>
        <end position="979"/>
    </location>
</feature>
<dbReference type="Gene3D" id="3.30.160.60">
    <property type="entry name" value="Classic Zinc Finger"/>
    <property type="match status" value="1"/>
</dbReference>
<evidence type="ECO:0000256" key="2">
    <source>
        <dbReference type="ARBA" id="ARBA00022737"/>
    </source>
</evidence>
<reference evidence="10 11" key="1">
    <citation type="journal article" date="2014" name="Nat. Commun.">
        <title>Klebsormidium flaccidum genome reveals primary factors for plant terrestrial adaptation.</title>
        <authorList>
            <person name="Hori K."/>
            <person name="Maruyama F."/>
            <person name="Fujisawa T."/>
            <person name="Togashi T."/>
            <person name="Yamamoto N."/>
            <person name="Seo M."/>
            <person name="Sato S."/>
            <person name="Yamada T."/>
            <person name="Mori H."/>
            <person name="Tajima N."/>
            <person name="Moriyama T."/>
            <person name="Ikeuchi M."/>
            <person name="Watanabe M."/>
            <person name="Wada H."/>
            <person name="Kobayashi K."/>
            <person name="Saito M."/>
            <person name="Masuda T."/>
            <person name="Sasaki-Sekimoto Y."/>
            <person name="Mashiguchi K."/>
            <person name="Awai K."/>
            <person name="Shimojima M."/>
            <person name="Masuda S."/>
            <person name="Iwai M."/>
            <person name="Nobusawa T."/>
            <person name="Narise T."/>
            <person name="Kondo S."/>
            <person name="Saito H."/>
            <person name="Sato R."/>
            <person name="Murakawa M."/>
            <person name="Ihara Y."/>
            <person name="Oshima-Yamada Y."/>
            <person name="Ohtaka K."/>
            <person name="Satoh M."/>
            <person name="Sonobe K."/>
            <person name="Ishii M."/>
            <person name="Ohtani R."/>
            <person name="Kanamori-Sato M."/>
            <person name="Honoki R."/>
            <person name="Miyazaki D."/>
            <person name="Mochizuki H."/>
            <person name="Umetsu J."/>
            <person name="Higashi K."/>
            <person name="Shibata D."/>
            <person name="Kamiya Y."/>
            <person name="Sato N."/>
            <person name="Nakamura Y."/>
            <person name="Tabata S."/>
            <person name="Ida S."/>
            <person name="Kurokawa K."/>
            <person name="Ohta H."/>
        </authorList>
    </citation>
    <scope>NUCLEOTIDE SEQUENCE [LARGE SCALE GENOMIC DNA]</scope>
    <source>
        <strain evidence="10 11">NIES-2285</strain>
    </source>
</reference>
<dbReference type="PRINTS" id="PR00929">
    <property type="entry name" value="ATHOOK"/>
</dbReference>
<dbReference type="GO" id="GO:0003677">
    <property type="term" value="F:DNA binding"/>
    <property type="evidence" value="ECO:0007669"/>
    <property type="project" value="InterPro"/>
</dbReference>
<feature type="compositionally biased region" description="Basic and acidic residues" evidence="8">
    <location>
        <begin position="1871"/>
        <end position="1883"/>
    </location>
</feature>
<feature type="compositionally biased region" description="Pro residues" evidence="8">
    <location>
        <begin position="891"/>
        <end position="904"/>
    </location>
</feature>
<feature type="region of interest" description="Disordered" evidence="8">
    <location>
        <begin position="1136"/>
        <end position="1241"/>
    </location>
</feature>
<feature type="region of interest" description="Disordered" evidence="8">
    <location>
        <begin position="2304"/>
        <end position="2342"/>
    </location>
</feature>
<dbReference type="PROSITE" id="PS50157">
    <property type="entry name" value="ZINC_FINGER_C2H2_2"/>
    <property type="match status" value="3"/>
</dbReference>
<dbReference type="PANTHER" id="PTHR45988:SF18">
    <property type="entry name" value="C2H2-TYPE ZINC FINGER FAMILY PROTEIN"/>
    <property type="match status" value="1"/>
</dbReference>
<evidence type="ECO:0000256" key="4">
    <source>
        <dbReference type="ARBA" id="ARBA00022833"/>
    </source>
</evidence>
<feature type="compositionally biased region" description="Basic and acidic residues" evidence="8">
    <location>
        <begin position="1769"/>
        <end position="1785"/>
    </location>
</feature>
<dbReference type="PROSITE" id="PS00028">
    <property type="entry name" value="ZINC_FINGER_C2H2_1"/>
    <property type="match status" value="4"/>
</dbReference>
<sequence length="2564" mass="273598">MTGLSKRTAPLGGNSLGPLCRLNPIFTPQKLRLLGDVIAQEESEKASSNRQDQPSFFSGRGAHASAPAETQEQTMVVETKATPSNGAKLEVIDLRGISDGEDAFPQMKQSGKKHGPEGKSALGLERGRLGRKLKMGADQSKVKTGGSVSKGGAKGGTPVLKKKKDEGASGLQKRGPGRPKKEDESQKRGPGRPRKEEETQKRGPGRPKKEDEGQKKGPGRPKRDEPSPKGGAEKPASGAEKPKAGADKRGPGRPRREDEKTSKGVKGKPGRKPLSLQLAKEKSSPKGSSVEKPGIKRKAAAEEGSGAKGTSSPKGTSSEKPGPKRKASEAGDGGKEAKRLKGEKGEAKGRWPGKAGEVQAKPGSSKAGLANKGEGFKGVKSSGKGPKKSAEPVKAVQVSAAKKGGVRAAFEAVRTLRNSKVLGTAGADTEGTKEEEGAQQKMEPQLRGDEKVDEEVEKGAEDATPGSGEGDANEARSSEATESDREEAPGAEEEVKGPVQNGVAAAEQEDQPPAEAPAERKSFVQAALSGLFSRSKTAEVGTLELVVEPELPREEKPEEEQPPVMDADEPGKDKQGLPQAVTAGAEDETAGAASEEGEKKSGGEECLRVEQLEEAPSGEGVAVDVKEAGPLIGLAETYAAPVAEAEAKAAESEEAPVVTVDQEPLKEELIATEKVQEEAPVAPPPSTEVAEPVSSLTPEKTPAAEEGAEANVLAEPDVASKEEEGSKLVLRLEPEEGKVDTEEKAQEGSKEKAVLDDRGEDSGLEKMGEEVEVGLEVTGPERDSGFGSRLESKPQDWGGDKEGGSGATPNSADDGTGADKIATRGLGKRERVPVTRFFEEEEAPQRAKAEKPATKTKGGFKCDICGMVFGNGQALGGHKGSHKLTDAFPVRQPPPSDPEPPPAPRGYECDLCGLVFPNGQKLGGHKSSHKAVESLTAKPQGAAVPEVSAVGFTCDICGLVFANGQALGGHKGSHKPTDAYTEEEKRANTKKGTRGPFQKEKKSPKSPPVKERPVEEFVPLGWPCEICGLVFPTGQALGGHKGSHKATYYYTDLEKPSPRPPSAAPRSARLLRRLEEKASEGDANADGGSSDENGSLRRARLSAEKRSDGVFMGRAKLPMSLRPKDRLQSLAAIVSKKSRRIVSSESLGEEEREKNSKRIVERLKRTAGGGGGPASPQGQKGKGMDSFEEDAVAGLMVLRHAADNAPARPERHRRKRSRVKSSPTGAPSMNVPPEKNDDESTLAAAKVLVGKTGVLGELEAEELEEDDRERTVSDDDAFSSGAEKIGREERQLLTSLGVGAGRGEKGAELGLSSGGTKRGDPSGRDQRGLSLGRGRRRRSPGQSSGGDKSEEDKPRRPETRTKEERRVTRKLRDSSDEEEVWRPRIRERGLDGKREKKGGEKKQRQKPLTEVVAQDEALPSKEKESAPSKPVEPAKPTNPLAGWIKRLKEGTLFGGPRVASPAAGAAAPAADASKSKKEKDVTTEQKEAHSDGESYSSDEPLAGAFRVPPSKRPSHGGITVSPVVTAPGGMSPPLPFSIPVMEEVPGGKGPAELSDEEMEQLPLSALKVSKKKSVLGAGLLGDVPFKRPELGGKAEPALGKKFKALTGVGEVPKLAKLNLLIGLPVTGLVAPGLIGKGEIAKKGTDGVEKEKKKRKRREDPDGEGKKRKKKSALADESRSGSPPDEGKSGFGLGMKRPWQPALLRPAEFGGFRPFVPEVSAQKVVDALKGVRKGPKKAPKSGGLEKSLLGRPESDSGDEDAPIGLLSKMRSPEKKAPEKKAPERKTPAKKPVKGLVPEPLPRDPVEELKKPRKRRRKEEGLRTVKLGDGILALPANGGSNASDPGSLTEANSGSESEDVPIGRRVGGYTEITQERPNHVNLEEEIQRAVQESVAMLQQINEEQEQEARRRKLKKEERAARKKRRKEAGEGLRELEEKLAVVGVEKAEGKPPRSKSKSKRNKDKSARPATPLTPSQELPLFADAVPSADVPSVRLGSPSQPRSRHVSSSMNEFLEKLGLGDFAEKAWSRKKSSRAASDAFGRSSDAFGRGADDLGRASSVRPSYTVLTEEEEFEHAILQSKLNREELSAAYLALKSALDTGRVPAPETQERFDLNTGLSLGGPSRGATPSPAPFMQALREGGLRNSSTPPLGRESRELGAFFRDKGVVKNGKWLPMHHPGEKDVLGGEPRAVDLGRESEGLWGRSASHGQPDLPAVKTGLAQFLRGGMDGRGLPAGVARASSHDSHDRPLLDKTLDLNLAVPLSNRSSPTPSSLSLPPLVAPTWTNLTEKELLSRDWELPTWLPPQLEGRRDSFSNKPYAPPRFSPRDQTGVSGPPLFNGPQPDVWKNKKDLDGLLNPERPWPNLLGQRQEAMTPAGGGDVDARTGFLGKGGSVARRESPGFLELRVLSPSVQDQPLFSEKELMESRAQGLVMGGVSKDPPQTHSFLRRDNVDLIKSADTLRRLLGKNENMTSPAIRSYAEGVNKMLMEGSKLLPDPEGQTNPQHHDVADSTKRSFVGVPAAFFLQRTASGADAEQRTVPNMEQEKPKSSPLPGWLEIERQRLQKE</sequence>
<feature type="compositionally biased region" description="Basic and acidic residues" evidence="8">
    <location>
        <begin position="473"/>
        <end position="496"/>
    </location>
</feature>
<feature type="compositionally biased region" description="Basic residues" evidence="8">
    <location>
        <begin position="1210"/>
        <end position="1219"/>
    </location>
</feature>
<feature type="region of interest" description="Disordered" evidence="8">
    <location>
        <begin position="2028"/>
        <end position="2049"/>
    </location>
</feature>
<feature type="region of interest" description="Disordered" evidence="8">
    <location>
        <begin position="2526"/>
        <end position="2564"/>
    </location>
</feature>
<feature type="region of interest" description="Disordered" evidence="8">
    <location>
        <begin position="673"/>
        <end position="856"/>
    </location>
</feature>
<feature type="compositionally biased region" description="Basic and acidic residues" evidence="8">
    <location>
        <begin position="1149"/>
        <end position="1164"/>
    </location>
</feature>
<feature type="region of interest" description="Disordered" evidence="8">
    <location>
        <begin position="1253"/>
        <end position="1558"/>
    </location>
</feature>
<evidence type="ECO:0000259" key="9">
    <source>
        <dbReference type="PROSITE" id="PS50157"/>
    </source>
</evidence>
<feature type="compositionally biased region" description="Basic residues" evidence="8">
    <location>
        <begin position="1950"/>
        <end position="1960"/>
    </location>
</feature>
<evidence type="ECO:0000256" key="7">
    <source>
        <dbReference type="PROSITE-ProRule" id="PRU00042"/>
    </source>
</evidence>
<feature type="compositionally biased region" description="Basic and acidic residues" evidence="8">
    <location>
        <begin position="843"/>
        <end position="853"/>
    </location>
</feature>
<accession>A0A1Y1IDL7</accession>
<evidence type="ECO:0000313" key="11">
    <source>
        <dbReference type="Proteomes" id="UP000054558"/>
    </source>
</evidence>
<feature type="region of interest" description="Disordered" evidence="8">
    <location>
        <begin position="41"/>
        <end position="404"/>
    </location>
</feature>
<organism evidence="10 11">
    <name type="scientific">Klebsormidium nitens</name>
    <name type="common">Green alga</name>
    <name type="synonym">Ulothrix nitens</name>
    <dbReference type="NCBI Taxonomy" id="105231"/>
    <lineage>
        <taxon>Eukaryota</taxon>
        <taxon>Viridiplantae</taxon>
        <taxon>Streptophyta</taxon>
        <taxon>Klebsormidiophyceae</taxon>
        <taxon>Klebsormidiales</taxon>
        <taxon>Klebsormidiaceae</taxon>
        <taxon>Klebsormidium</taxon>
    </lineage>
</organism>
<feature type="compositionally biased region" description="Basic and acidic residues" evidence="8">
    <location>
        <begin position="1347"/>
        <end position="1402"/>
    </location>
</feature>
<gene>
    <name evidence="10" type="ORF">KFL_003130060</name>
</gene>
<feature type="compositionally biased region" description="Low complexity" evidence="8">
    <location>
        <begin position="539"/>
        <end position="549"/>
    </location>
</feature>
<feature type="domain" description="C2H2-type" evidence="9">
    <location>
        <begin position="907"/>
        <end position="934"/>
    </location>
</feature>
<feature type="domain" description="C2H2-type" evidence="9">
    <location>
        <begin position="860"/>
        <end position="887"/>
    </location>
</feature>
<evidence type="ECO:0000256" key="5">
    <source>
        <dbReference type="ARBA" id="ARBA00023015"/>
    </source>
</evidence>
<dbReference type="PANTHER" id="PTHR45988">
    <property type="entry name" value="C2H2 TYPE ZINC FINGER TRANSCRIPTION FACTOR FAMILY-RELATED"/>
    <property type="match status" value="1"/>
</dbReference>
<dbReference type="Proteomes" id="UP000054558">
    <property type="component" value="Unassembled WGS sequence"/>
</dbReference>
<name>A0A1Y1IDL7_KLENI</name>
<feature type="compositionally biased region" description="Basic and acidic residues" evidence="8">
    <location>
        <begin position="430"/>
        <end position="450"/>
    </location>
</feature>
<feature type="region of interest" description="Disordered" evidence="8">
    <location>
        <begin position="967"/>
        <end position="1012"/>
    </location>
</feature>
<feature type="compositionally biased region" description="Basic and acidic residues" evidence="8">
    <location>
        <begin position="179"/>
        <end position="227"/>
    </location>
</feature>